<dbReference type="PRINTS" id="PR00455">
    <property type="entry name" value="HTHTETR"/>
</dbReference>
<dbReference type="Gene3D" id="1.10.10.60">
    <property type="entry name" value="Homeodomain-like"/>
    <property type="match status" value="1"/>
</dbReference>
<feature type="region of interest" description="Disordered" evidence="6">
    <location>
        <begin position="1"/>
        <end position="22"/>
    </location>
</feature>
<protein>
    <submittedName>
        <fullName evidence="8">CerR family C-terminal domain-containing protein</fullName>
    </submittedName>
</protein>
<dbReference type="InterPro" id="IPR009057">
    <property type="entry name" value="Homeodomain-like_sf"/>
</dbReference>
<accession>A0ABU9C4K1</accession>
<dbReference type="Pfam" id="PF00440">
    <property type="entry name" value="TetR_N"/>
    <property type="match status" value="1"/>
</dbReference>
<reference evidence="8 9" key="1">
    <citation type="submission" date="2024-04" db="EMBL/GenBank/DDBJ databases">
        <title>Novel species of the genus Ideonella isolated from streams.</title>
        <authorList>
            <person name="Lu H."/>
        </authorList>
    </citation>
    <scope>NUCLEOTIDE SEQUENCE [LARGE SCALE GENOMIC DNA]</scope>
    <source>
        <strain evidence="8 9">LYT19W</strain>
    </source>
</reference>
<evidence type="ECO:0000256" key="4">
    <source>
        <dbReference type="ARBA" id="ARBA00023163"/>
    </source>
</evidence>
<organism evidence="8 9">
    <name type="scientific">Ideonella margarita</name>
    <dbReference type="NCBI Taxonomy" id="2984191"/>
    <lineage>
        <taxon>Bacteria</taxon>
        <taxon>Pseudomonadati</taxon>
        <taxon>Pseudomonadota</taxon>
        <taxon>Betaproteobacteria</taxon>
        <taxon>Burkholderiales</taxon>
        <taxon>Sphaerotilaceae</taxon>
        <taxon>Ideonella</taxon>
    </lineage>
</organism>
<dbReference type="InterPro" id="IPR036271">
    <property type="entry name" value="Tet_transcr_reg_TetR-rel_C_sf"/>
</dbReference>
<evidence type="ECO:0000256" key="5">
    <source>
        <dbReference type="PROSITE-ProRule" id="PRU00335"/>
    </source>
</evidence>
<dbReference type="InterPro" id="IPR023772">
    <property type="entry name" value="DNA-bd_HTH_TetR-type_CS"/>
</dbReference>
<feature type="DNA-binding region" description="H-T-H motif" evidence="5">
    <location>
        <begin position="46"/>
        <end position="65"/>
    </location>
</feature>
<dbReference type="PROSITE" id="PS01081">
    <property type="entry name" value="HTH_TETR_1"/>
    <property type="match status" value="1"/>
</dbReference>
<dbReference type="SUPFAM" id="SSF48498">
    <property type="entry name" value="Tetracyclin repressor-like, C-terminal domain"/>
    <property type="match status" value="1"/>
</dbReference>
<keyword evidence="1" id="KW-0678">Repressor</keyword>
<keyword evidence="3 5" id="KW-0238">DNA-binding</keyword>
<dbReference type="RefSeq" id="WP_341398481.1">
    <property type="nucleotide sequence ID" value="NZ_JBBUTI010000005.1"/>
</dbReference>
<comment type="caution">
    <text evidence="8">The sequence shown here is derived from an EMBL/GenBank/DDBJ whole genome shotgun (WGS) entry which is preliminary data.</text>
</comment>
<dbReference type="PANTHER" id="PTHR30055">
    <property type="entry name" value="HTH-TYPE TRANSCRIPTIONAL REGULATOR RUTR"/>
    <property type="match status" value="1"/>
</dbReference>
<dbReference type="InterPro" id="IPR050109">
    <property type="entry name" value="HTH-type_TetR-like_transc_reg"/>
</dbReference>
<dbReference type="PANTHER" id="PTHR30055:SF234">
    <property type="entry name" value="HTH-TYPE TRANSCRIPTIONAL REGULATOR BETI"/>
    <property type="match status" value="1"/>
</dbReference>
<name>A0ABU9C4K1_9BURK</name>
<keyword evidence="9" id="KW-1185">Reference proteome</keyword>
<dbReference type="SUPFAM" id="SSF46689">
    <property type="entry name" value="Homeodomain-like"/>
    <property type="match status" value="1"/>
</dbReference>
<dbReference type="Gene3D" id="1.10.357.10">
    <property type="entry name" value="Tetracycline Repressor, domain 2"/>
    <property type="match status" value="1"/>
</dbReference>
<feature type="compositionally biased region" description="Polar residues" evidence="6">
    <location>
        <begin position="1"/>
        <end position="13"/>
    </location>
</feature>
<evidence type="ECO:0000256" key="2">
    <source>
        <dbReference type="ARBA" id="ARBA00023015"/>
    </source>
</evidence>
<evidence type="ECO:0000256" key="1">
    <source>
        <dbReference type="ARBA" id="ARBA00022491"/>
    </source>
</evidence>
<proteinExistence type="predicted"/>
<feature type="compositionally biased region" description="Low complexity" evidence="6">
    <location>
        <begin position="249"/>
        <end position="262"/>
    </location>
</feature>
<evidence type="ECO:0000313" key="8">
    <source>
        <dbReference type="EMBL" id="MEK8046190.1"/>
    </source>
</evidence>
<dbReference type="EMBL" id="JBBUTI010000005">
    <property type="protein sequence ID" value="MEK8046190.1"/>
    <property type="molecule type" value="Genomic_DNA"/>
</dbReference>
<dbReference type="InterPro" id="IPR015292">
    <property type="entry name" value="Tscrpt_reg_YbiH_C"/>
</dbReference>
<keyword evidence="4" id="KW-0804">Transcription</keyword>
<feature type="domain" description="HTH tetR-type" evidence="7">
    <location>
        <begin position="23"/>
        <end position="83"/>
    </location>
</feature>
<evidence type="ECO:0000259" key="7">
    <source>
        <dbReference type="PROSITE" id="PS50977"/>
    </source>
</evidence>
<dbReference type="Pfam" id="PF09209">
    <property type="entry name" value="CecR_C"/>
    <property type="match status" value="1"/>
</dbReference>
<evidence type="ECO:0000256" key="6">
    <source>
        <dbReference type="SAM" id="MobiDB-lite"/>
    </source>
</evidence>
<dbReference type="PROSITE" id="PS50977">
    <property type="entry name" value="HTH_TETR_2"/>
    <property type="match status" value="1"/>
</dbReference>
<evidence type="ECO:0000313" key="9">
    <source>
        <dbReference type="Proteomes" id="UP001379945"/>
    </source>
</evidence>
<gene>
    <name evidence="8" type="ORF">AACH00_07550</name>
</gene>
<evidence type="ECO:0000256" key="3">
    <source>
        <dbReference type="ARBA" id="ARBA00023125"/>
    </source>
</evidence>
<dbReference type="Proteomes" id="UP001379945">
    <property type="component" value="Unassembled WGS sequence"/>
</dbReference>
<feature type="region of interest" description="Disordered" evidence="6">
    <location>
        <begin position="225"/>
        <end position="262"/>
    </location>
</feature>
<sequence length="262" mass="28433">MPTRPSIDSSSPAPATLPRADGEASRARLMEAGLRLFAEQGYARTSTRDLAQAAEVNVAAIRYYFGDKAGLYKAVFFEPLTTPEEDMARFGGGDLSLDEVLAGFYECFLMPLMDGDTGRWCIKLRMREMLEPTGLWAQEVQHGIQPMHNLLAQAMCRHLGVAEVDDDIHRLVIALSALGVHLHVGHDVIAAVAPQLNQGDGHVARWGETLVRFAKALVAHEAERRAGQPALRAAAPVPTRRSKPVSLPASSLASTATTNSRE</sequence>
<dbReference type="InterPro" id="IPR001647">
    <property type="entry name" value="HTH_TetR"/>
</dbReference>
<keyword evidence="2" id="KW-0805">Transcription regulation</keyword>